<dbReference type="AlphaFoldDB" id="A0A6J4PYM0"/>
<sequence>WPVPRWRGRSAGSPRPSGWFWRAGPRRWPRPAPCVSEASGRSRTRNHPRDGSA</sequence>
<protein>
    <submittedName>
        <fullName evidence="2">Uncharacterized protein</fullName>
    </submittedName>
</protein>
<name>A0A6J4PYM0_9ACTN</name>
<proteinExistence type="predicted"/>
<gene>
    <name evidence="2" type="ORF">AVDCRST_MAG03-3129</name>
</gene>
<evidence type="ECO:0000313" key="2">
    <source>
        <dbReference type="EMBL" id="CAA9429508.1"/>
    </source>
</evidence>
<feature type="non-terminal residue" evidence="2">
    <location>
        <position position="1"/>
    </location>
</feature>
<feature type="non-terminal residue" evidence="2">
    <location>
        <position position="53"/>
    </location>
</feature>
<feature type="region of interest" description="Disordered" evidence="1">
    <location>
        <begin position="1"/>
        <end position="53"/>
    </location>
</feature>
<reference evidence="2" key="1">
    <citation type="submission" date="2020-02" db="EMBL/GenBank/DDBJ databases">
        <authorList>
            <person name="Meier V. D."/>
        </authorList>
    </citation>
    <scope>NUCLEOTIDE SEQUENCE</scope>
    <source>
        <strain evidence="2">AVDCRST_MAG03</strain>
    </source>
</reference>
<organism evidence="2">
    <name type="scientific">uncultured Rubrobacteraceae bacterium</name>
    <dbReference type="NCBI Taxonomy" id="349277"/>
    <lineage>
        <taxon>Bacteria</taxon>
        <taxon>Bacillati</taxon>
        <taxon>Actinomycetota</taxon>
        <taxon>Rubrobacteria</taxon>
        <taxon>Rubrobacterales</taxon>
        <taxon>Rubrobacteraceae</taxon>
        <taxon>environmental samples</taxon>
    </lineage>
</organism>
<accession>A0A6J4PYM0</accession>
<dbReference type="EMBL" id="CADCUT010000188">
    <property type="protein sequence ID" value="CAA9429508.1"/>
    <property type="molecule type" value="Genomic_DNA"/>
</dbReference>
<evidence type="ECO:0000256" key="1">
    <source>
        <dbReference type="SAM" id="MobiDB-lite"/>
    </source>
</evidence>